<dbReference type="Proteomes" id="UP000594638">
    <property type="component" value="Unassembled WGS sequence"/>
</dbReference>
<dbReference type="EMBL" id="CACTIH010002399">
    <property type="protein sequence ID" value="CAA2976294.1"/>
    <property type="molecule type" value="Genomic_DNA"/>
</dbReference>
<protein>
    <submittedName>
        <fullName evidence="2">Uncharacterized protein</fullName>
    </submittedName>
</protein>
<comment type="caution">
    <text evidence="2">The sequence shown here is derived from an EMBL/GenBank/DDBJ whole genome shotgun (WGS) entry which is preliminary data.</text>
</comment>
<gene>
    <name evidence="2" type="ORF">OLEA9_A029059</name>
</gene>
<evidence type="ECO:0000256" key="1">
    <source>
        <dbReference type="SAM" id="MobiDB-lite"/>
    </source>
</evidence>
<sequence>MQKWKSTKNRNSKPPTPDSARDKTEDQRPIQISDRQLKHTQIHTQYMQPQLNQEHEELNNPAARKDQKKPPKTEAAGRPTNRNTKKPKAQETRNPAKAKSKAELEDRARNTLEEKLKTKTGWTKLELNMLSRLSQGPT</sequence>
<feature type="compositionally biased region" description="Basic and acidic residues" evidence="1">
    <location>
        <begin position="19"/>
        <end position="28"/>
    </location>
</feature>
<feature type="region of interest" description="Disordered" evidence="1">
    <location>
        <begin position="1"/>
        <end position="111"/>
    </location>
</feature>
<name>A0A8S0RBJ7_OLEEU</name>
<feature type="compositionally biased region" description="Polar residues" evidence="1">
    <location>
        <begin position="42"/>
        <end position="52"/>
    </location>
</feature>
<feature type="compositionally biased region" description="Basic residues" evidence="1">
    <location>
        <begin position="1"/>
        <end position="11"/>
    </location>
</feature>
<keyword evidence="3" id="KW-1185">Reference proteome</keyword>
<feature type="compositionally biased region" description="Basic and acidic residues" evidence="1">
    <location>
        <begin position="100"/>
        <end position="111"/>
    </location>
</feature>
<reference evidence="2 3" key="1">
    <citation type="submission" date="2019-12" db="EMBL/GenBank/DDBJ databases">
        <authorList>
            <person name="Alioto T."/>
            <person name="Alioto T."/>
            <person name="Gomez Garrido J."/>
        </authorList>
    </citation>
    <scope>NUCLEOTIDE SEQUENCE [LARGE SCALE GENOMIC DNA]</scope>
</reference>
<dbReference type="Gramene" id="OE9A029059T1">
    <property type="protein sequence ID" value="OE9A029059C1"/>
    <property type="gene ID" value="OE9A029059"/>
</dbReference>
<evidence type="ECO:0000313" key="2">
    <source>
        <dbReference type="EMBL" id="CAA2976294.1"/>
    </source>
</evidence>
<feature type="compositionally biased region" description="Basic and acidic residues" evidence="1">
    <location>
        <begin position="53"/>
        <end position="72"/>
    </location>
</feature>
<dbReference type="AlphaFoldDB" id="A0A8S0RBJ7"/>
<organism evidence="2 3">
    <name type="scientific">Olea europaea subsp. europaea</name>
    <dbReference type="NCBI Taxonomy" id="158383"/>
    <lineage>
        <taxon>Eukaryota</taxon>
        <taxon>Viridiplantae</taxon>
        <taxon>Streptophyta</taxon>
        <taxon>Embryophyta</taxon>
        <taxon>Tracheophyta</taxon>
        <taxon>Spermatophyta</taxon>
        <taxon>Magnoliopsida</taxon>
        <taxon>eudicotyledons</taxon>
        <taxon>Gunneridae</taxon>
        <taxon>Pentapetalae</taxon>
        <taxon>asterids</taxon>
        <taxon>lamiids</taxon>
        <taxon>Lamiales</taxon>
        <taxon>Oleaceae</taxon>
        <taxon>Oleeae</taxon>
        <taxon>Olea</taxon>
    </lineage>
</organism>
<accession>A0A8S0RBJ7</accession>
<proteinExistence type="predicted"/>
<evidence type="ECO:0000313" key="3">
    <source>
        <dbReference type="Proteomes" id="UP000594638"/>
    </source>
</evidence>